<dbReference type="GO" id="GO:1904680">
    <property type="term" value="F:peptide transmembrane transporter activity"/>
    <property type="evidence" value="ECO:0007669"/>
    <property type="project" value="TreeGrafter"/>
</dbReference>
<keyword evidence="3" id="KW-0813">Transport</keyword>
<evidence type="ECO:0000256" key="3">
    <source>
        <dbReference type="ARBA" id="ARBA00022448"/>
    </source>
</evidence>
<dbReference type="CDD" id="cd00995">
    <property type="entry name" value="PBP2_NikA_DppA_OppA_like"/>
    <property type="match status" value="1"/>
</dbReference>
<dbReference type="InterPro" id="IPR039424">
    <property type="entry name" value="SBP_5"/>
</dbReference>
<dbReference type="OrthoDB" id="137511at2"/>
<dbReference type="AlphaFoldDB" id="A0A1M5WNM5"/>
<dbReference type="STRING" id="1121420.SAMN02746098_01684"/>
<evidence type="ECO:0000313" key="7">
    <source>
        <dbReference type="Proteomes" id="UP000183954"/>
    </source>
</evidence>
<dbReference type="GO" id="GO:0043190">
    <property type="term" value="C:ATP-binding cassette (ABC) transporter complex"/>
    <property type="evidence" value="ECO:0007669"/>
    <property type="project" value="InterPro"/>
</dbReference>
<organism evidence="6 7">
    <name type="scientific">Desulfosporosinus lacus DSM 15449</name>
    <dbReference type="NCBI Taxonomy" id="1121420"/>
    <lineage>
        <taxon>Bacteria</taxon>
        <taxon>Bacillati</taxon>
        <taxon>Bacillota</taxon>
        <taxon>Clostridia</taxon>
        <taxon>Eubacteriales</taxon>
        <taxon>Desulfitobacteriaceae</taxon>
        <taxon>Desulfosporosinus</taxon>
    </lineage>
</organism>
<dbReference type="InterPro" id="IPR030678">
    <property type="entry name" value="Peptide/Ni-bd"/>
</dbReference>
<gene>
    <name evidence="6" type="ORF">SAMN02746098_01684</name>
</gene>
<dbReference type="Gene3D" id="3.10.105.10">
    <property type="entry name" value="Dipeptide-binding Protein, Domain 3"/>
    <property type="match status" value="1"/>
</dbReference>
<evidence type="ECO:0000313" key="6">
    <source>
        <dbReference type="EMBL" id="SHH88573.1"/>
    </source>
</evidence>
<evidence type="ECO:0000256" key="2">
    <source>
        <dbReference type="ARBA" id="ARBA00005695"/>
    </source>
</evidence>
<name>A0A1M5WNM5_9FIRM</name>
<dbReference type="PANTHER" id="PTHR30290:SF9">
    <property type="entry name" value="OLIGOPEPTIDE-BINDING PROTEIN APPA"/>
    <property type="match status" value="1"/>
</dbReference>
<sequence>MLKGKGRWYLVIAVLLSVTLILSGCGPNAALTNGDKTSGATPVDGGTFRFGMISSPSALEPAFLEEINGIQIGKELYDGLVKYDPSSLEVMPAIAEKWDYSADKKVIKFHIRHDVKFHDGTSLKAQDVLEVWNRLAAKDTLSPVAFPLEPIVGFAEVNSGEAKTISGLKKIDDYTIEVTLREKNAAFLTSLGHPAVSIYKIESALKAGKDFGTPVATPETLIGTGAFKFVKWNSDQDVTIEKFDDYYGTKAHVDRVVYKIFNDESTALNEFRAGNLDYVDMLPPGQRNSISKEFPDQTINQTTLTTQFIGFNLTKAPFKDNVNLRKAIAYALDPQSIIDTVLEGNSTLSNGPLPSTMPGYDKDLKAPKFDPAKAKEYLALAGYPHGKGLAPIQYAYNFNQENQKIAEAFQGQLKEVGIQIELRNMEWGSYVKAMQSGENQMFRVNWVADYPDPANFLNILYSKSQWGMNNVIFYSNPVVESLLAQGIEETDTTKRMDIYKKIQELVVEDQPAVWTFNPNYLRLLGKKVHDLTISALDHKDMRTVWLSK</sequence>
<reference evidence="7" key="1">
    <citation type="submission" date="2016-11" db="EMBL/GenBank/DDBJ databases">
        <authorList>
            <person name="Varghese N."/>
            <person name="Submissions S."/>
        </authorList>
    </citation>
    <scope>NUCLEOTIDE SEQUENCE [LARGE SCALE GENOMIC DNA]</scope>
    <source>
        <strain evidence="7">DSM 15449</strain>
    </source>
</reference>
<dbReference type="EMBL" id="FQXJ01000005">
    <property type="protein sequence ID" value="SHH88573.1"/>
    <property type="molecule type" value="Genomic_DNA"/>
</dbReference>
<dbReference type="Pfam" id="PF00496">
    <property type="entry name" value="SBP_bac_5"/>
    <property type="match status" value="1"/>
</dbReference>
<protein>
    <submittedName>
        <fullName evidence="6">Oligopeptide transport system substrate-binding protein</fullName>
    </submittedName>
</protein>
<dbReference type="InterPro" id="IPR023765">
    <property type="entry name" value="SBP_5_CS"/>
</dbReference>
<dbReference type="PIRSF" id="PIRSF002741">
    <property type="entry name" value="MppA"/>
    <property type="match status" value="1"/>
</dbReference>
<accession>A0A1M5WNM5</accession>
<keyword evidence="4" id="KW-0732">Signal</keyword>
<dbReference type="Gene3D" id="3.90.76.10">
    <property type="entry name" value="Dipeptide-binding Protein, Domain 1"/>
    <property type="match status" value="1"/>
</dbReference>
<evidence type="ECO:0000256" key="4">
    <source>
        <dbReference type="ARBA" id="ARBA00022729"/>
    </source>
</evidence>
<dbReference type="RefSeq" id="WP_073029288.1">
    <property type="nucleotide sequence ID" value="NZ_FQXJ01000005.1"/>
</dbReference>
<dbReference type="GO" id="GO:0042597">
    <property type="term" value="C:periplasmic space"/>
    <property type="evidence" value="ECO:0007669"/>
    <property type="project" value="UniProtKB-ARBA"/>
</dbReference>
<dbReference type="PANTHER" id="PTHR30290">
    <property type="entry name" value="PERIPLASMIC BINDING COMPONENT OF ABC TRANSPORTER"/>
    <property type="match status" value="1"/>
</dbReference>
<dbReference type="PROSITE" id="PS51257">
    <property type="entry name" value="PROKAR_LIPOPROTEIN"/>
    <property type="match status" value="1"/>
</dbReference>
<proteinExistence type="inferred from homology"/>
<evidence type="ECO:0000259" key="5">
    <source>
        <dbReference type="Pfam" id="PF00496"/>
    </source>
</evidence>
<dbReference type="Gene3D" id="3.40.190.10">
    <property type="entry name" value="Periplasmic binding protein-like II"/>
    <property type="match status" value="1"/>
</dbReference>
<comment type="subcellular location">
    <subcellularLocation>
        <location evidence="1">Cell membrane</location>
        <topology evidence="1">Lipid-anchor</topology>
    </subcellularLocation>
</comment>
<dbReference type="PROSITE" id="PS01040">
    <property type="entry name" value="SBP_BACTERIAL_5"/>
    <property type="match status" value="1"/>
</dbReference>
<comment type="similarity">
    <text evidence="2">Belongs to the bacterial solute-binding protein 5 family.</text>
</comment>
<dbReference type="GO" id="GO:0015833">
    <property type="term" value="P:peptide transport"/>
    <property type="evidence" value="ECO:0007669"/>
    <property type="project" value="TreeGrafter"/>
</dbReference>
<evidence type="ECO:0000256" key="1">
    <source>
        <dbReference type="ARBA" id="ARBA00004193"/>
    </source>
</evidence>
<dbReference type="SUPFAM" id="SSF53850">
    <property type="entry name" value="Periplasmic binding protein-like II"/>
    <property type="match status" value="1"/>
</dbReference>
<keyword evidence="7" id="KW-1185">Reference proteome</keyword>
<dbReference type="Proteomes" id="UP000183954">
    <property type="component" value="Unassembled WGS sequence"/>
</dbReference>
<feature type="domain" description="Solute-binding protein family 5" evidence="5">
    <location>
        <begin position="89"/>
        <end position="467"/>
    </location>
</feature>
<dbReference type="InterPro" id="IPR000914">
    <property type="entry name" value="SBP_5_dom"/>
</dbReference>